<evidence type="ECO:0000313" key="1">
    <source>
        <dbReference type="EMBL" id="KAB7891420.1"/>
    </source>
</evidence>
<sequence>MNSKIIVLDKNAENGHTELNQVECTLYDIKTQEDLWKSTVYFDFNNATCMKDFVYKVENGSYGVDEVIKLYARYENLSQEDLINQKVLNWWNYYNDNESLESENYIAEIYHFLLDEGFNNDELELNVQLKEYIESNKVA</sequence>
<dbReference type="RefSeq" id="WP_152279523.1">
    <property type="nucleotide sequence ID" value="NZ_WFKK01000001.1"/>
</dbReference>
<protein>
    <submittedName>
        <fullName evidence="1">Uncharacterized protein</fullName>
    </submittedName>
</protein>
<accession>A0A6L4WY75</accession>
<comment type="caution">
    <text evidence="1">The sequence shown here is derived from an EMBL/GenBank/DDBJ whole genome shotgun (WGS) entry which is preliminary data.</text>
</comment>
<gene>
    <name evidence="1" type="ORF">GBG19_00865</name>
</gene>
<name>A0A6L4WY75_9BACT</name>
<organism evidence="1 2">
    <name type="scientific">Poseidonibacter ostreae</name>
    <dbReference type="NCBI Taxonomy" id="2654171"/>
    <lineage>
        <taxon>Bacteria</taxon>
        <taxon>Pseudomonadati</taxon>
        <taxon>Campylobacterota</taxon>
        <taxon>Epsilonproteobacteria</taxon>
        <taxon>Campylobacterales</taxon>
        <taxon>Arcobacteraceae</taxon>
        <taxon>Poseidonibacter</taxon>
    </lineage>
</organism>
<proteinExistence type="predicted"/>
<dbReference type="AlphaFoldDB" id="A0A6L4WY75"/>
<reference evidence="1 2" key="1">
    <citation type="submission" date="2019-10" db="EMBL/GenBank/DDBJ databases">
        <title>Poseidonibacter ostreae sp. nov., isolated from the gut of the Ostrea denselamellosa.</title>
        <authorList>
            <person name="Choi A."/>
        </authorList>
    </citation>
    <scope>NUCLEOTIDE SEQUENCE [LARGE SCALE GENOMIC DNA]</scope>
    <source>
        <strain evidence="1 2">SJOD-M-33</strain>
    </source>
</reference>
<evidence type="ECO:0000313" key="2">
    <source>
        <dbReference type="Proteomes" id="UP000472839"/>
    </source>
</evidence>
<dbReference type="EMBL" id="WFKK01000001">
    <property type="protein sequence ID" value="KAB7891420.1"/>
    <property type="molecule type" value="Genomic_DNA"/>
</dbReference>
<dbReference type="Proteomes" id="UP000472839">
    <property type="component" value="Unassembled WGS sequence"/>
</dbReference>